<organism evidence="1 2">
    <name type="scientific">Chlamydia psittaci 99DC5</name>
    <dbReference type="NCBI Taxonomy" id="1112251"/>
    <lineage>
        <taxon>Bacteria</taxon>
        <taxon>Pseudomonadati</taxon>
        <taxon>Chlamydiota</taxon>
        <taxon>Chlamydiia</taxon>
        <taxon>Chlamydiales</taxon>
        <taxon>Chlamydiaceae</taxon>
        <taxon>Chlamydia/Chlamydophila group</taxon>
        <taxon>Chlamydia</taxon>
    </lineage>
</organism>
<feature type="non-terminal residue" evidence="1">
    <location>
        <position position="1"/>
    </location>
</feature>
<dbReference type="Proteomes" id="UP000014627">
    <property type="component" value="Unassembled WGS sequence"/>
</dbReference>
<dbReference type="EMBL" id="ATLC01000055">
    <property type="protein sequence ID" value="EPJ27430.1"/>
    <property type="molecule type" value="Genomic_DNA"/>
</dbReference>
<gene>
    <name evidence="1" type="ORF">CP99DC5_1021B</name>
</gene>
<proteinExistence type="predicted"/>
<reference evidence="1 2" key="1">
    <citation type="submission" date="2013-04" db="EMBL/GenBank/DDBJ databases">
        <title>Genome sequence of Chlamydia psittaci 99DC5.</title>
        <authorList>
            <person name="Huot-Creasy H."/>
            <person name="McCracken C.L."/>
            <person name="Humphries M."/>
            <person name="Sachse K."/>
            <person name="Laroucau K."/>
            <person name="Bavoil P."/>
            <person name="Myers G.S."/>
        </authorList>
    </citation>
    <scope>NUCLEOTIDE SEQUENCE [LARGE SCALE GENOMIC DNA]</scope>
    <source>
        <strain evidence="1 2">99DC5</strain>
    </source>
</reference>
<protein>
    <submittedName>
        <fullName evidence="1">Uncharacterized protein</fullName>
    </submittedName>
</protein>
<evidence type="ECO:0000313" key="2">
    <source>
        <dbReference type="Proteomes" id="UP000014627"/>
    </source>
</evidence>
<comment type="caution">
    <text evidence="1">The sequence shown here is derived from an EMBL/GenBank/DDBJ whole genome shotgun (WGS) entry which is preliminary data.</text>
</comment>
<evidence type="ECO:0000313" key="1">
    <source>
        <dbReference type="EMBL" id="EPJ27430.1"/>
    </source>
</evidence>
<accession>A0ABP2X253</accession>
<name>A0ABP2X253_CHLPS</name>
<keyword evidence="2" id="KW-1185">Reference proteome</keyword>
<sequence>TTSSAVLFLLIREL</sequence>